<dbReference type="Gene3D" id="1.10.287.110">
    <property type="entry name" value="DnaJ domain"/>
    <property type="match status" value="1"/>
</dbReference>
<evidence type="ECO:0000256" key="1">
    <source>
        <dbReference type="ARBA" id="ARBA00004635"/>
    </source>
</evidence>
<dbReference type="GO" id="GO:0016020">
    <property type="term" value="C:membrane"/>
    <property type="evidence" value="ECO:0007669"/>
    <property type="project" value="UniProtKB-SubCell"/>
</dbReference>
<proteinExistence type="predicted"/>
<keyword evidence="9" id="KW-1185">Reference proteome</keyword>
<reference evidence="8" key="1">
    <citation type="journal article" date="2021" name="Nat. Commun.">
        <title>Genetic determinants of endophytism in the Arabidopsis root mycobiome.</title>
        <authorList>
            <person name="Mesny F."/>
            <person name="Miyauchi S."/>
            <person name="Thiergart T."/>
            <person name="Pickel B."/>
            <person name="Atanasova L."/>
            <person name="Karlsson M."/>
            <person name="Huettel B."/>
            <person name="Barry K.W."/>
            <person name="Haridas S."/>
            <person name="Chen C."/>
            <person name="Bauer D."/>
            <person name="Andreopoulos W."/>
            <person name="Pangilinan J."/>
            <person name="LaButti K."/>
            <person name="Riley R."/>
            <person name="Lipzen A."/>
            <person name="Clum A."/>
            <person name="Drula E."/>
            <person name="Henrissat B."/>
            <person name="Kohler A."/>
            <person name="Grigoriev I.V."/>
            <person name="Martin F.M."/>
            <person name="Hacquard S."/>
        </authorList>
    </citation>
    <scope>NUCLEOTIDE SEQUENCE</scope>
    <source>
        <strain evidence="8">MPI-SDFR-AT-0073</strain>
    </source>
</reference>
<dbReference type="EMBL" id="JAGPXC010000006">
    <property type="protein sequence ID" value="KAH6652312.1"/>
    <property type="molecule type" value="Genomic_DNA"/>
</dbReference>
<dbReference type="PROSITE" id="PS50076">
    <property type="entry name" value="DNAJ_2"/>
    <property type="match status" value="1"/>
</dbReference>
<dbReference type="InterPro" id="IPR001623">
    <property type="entry name" value="DnaJ_domain"/>
</dbReference>
<dbReference type="RefSeq" id="XP_045956590.1">
    <property type="nucleotide sequence ID" value="XM_046100434.1"/>
</dbReference>
<sequence length="119" mass="13800">MSSKMSHNHYEVMYVEPSCTRDEIHKQYKYLALVWHPDKKRVNLYATVQLQELNETHRVLDNPNKRALYDQLLGYVADICARNFVSEESSHGHGAQDPHSRKDCSKLPLGSNKFDAEPK</sequence>
<dbReference type="GO" id="GO:0005737">
    <property type="term" value="C:cytoplasm"/>
    <property type="evidence" value="ECO:0007669"/>
    <property type="project" value="UniProtKB-ARBA"/>
</dbReference>
<evidence type="ECO:0000256" key="2">
    <source>
        <dbReference type="ARBA" id="ARBA00023136"/>
    </source>
</evidence>
<dbReference type="PANTHER" id="PTHR44027">
    <property type="entry name" value="DNAJ HOMOLOG SUBFAMILY C MEMBER 5 HOMOLOG"/>
    <property type="match status" value="1"/>
</dbReference>
<evidence type="ECO:0000256" key="4">
    <source>
        <dbReference type="ARBA" id="ARBA00023186"/>
    </source>
</evidence>
<dbReference type="PRINTS" id="PR00625">
    <property type="entry name" value="JDOMAIN"/>
</dbReference>
<evidence type="ECO:0000256" key="3">
    <source>
        <dbReference type="ARBA" id="ARBA00023139"/>
    </source>
</evidence>
<dbReference type="CDD" id="cd06257">
    <property type="entry name" value="DnaJ"/>
    <property type="match status" value="1"/>
</dbReference>
<dbReference type="InterPro" id="IPR051434">
    <property type="entry name" value="DnaJ_C_subfamily_member5"/>
</dbReference>
<dbReference type="GeneID" id="70129326"/>
<comment type="subcellular location">
    <subcellularLocation>
        <location evidence="1">Membrane</location>
        <topology evidence="1">Lipid-anchor</topology>
    </subcellularLocation>
</comment>
<evidence type="ECO:0000256" key="6">
    <source>
        <dbReference type="SAM" id="MobiDB-lite"/>
    </source>
</evidence>
<dbReference type="PANTHER" id="PTHR44027:SF7">
    <property type="entry name" value="DNAJ HOMOLOG SUBFAMILY C MEMBER 5 HOMOLOG"/>
    <property type="match status" value="1"/>
</dbReference>
<dbReference type="SUPFAM" id="SSF46565">
    <property type="entry name" value="Chaperone J-domain"/>
    <property type="match status" value="1"/>
</dbReference>
<organism evidence="8 9">
    <name type="scientific">Truncatella angustata</name>
    <dbReference type="NCBI Taxonomy" id="152316"/>
    <lineage>
        <taxon>Eukaryota</taxon>
        <taxon>Fungi</taxon>
        <taxon>Dikarya</taxon>
        <taxon>Ascomycota</taxon>
        <taxon>Pezizomycotina</taxon>
        <taxon>Sordariomycetes</taxon>
        <taxon>Xylariomycetidae</taxon>
        <taxon>Amphisphaeriales</taxon>
        <taxon>Sporocadaceae</taxon>
        <taxon>Truncatella</taxon>
    </lineage>
</organism>
<dbReference type="Pfam" id="PF00226">
    <property type="entry name" value="DnaJ"/>
    <property type="match status" value="1"/>
</dbReference>
<accession>A0A9P8UH82</accession>
<feature type="compositionally biased region" description="Basic and acidic residues" evidence="6">
    <location>
        <begin position="88"/>
        <end position="105"/>
    </location>
</feature>
<dbReference type="OrthoDB" id="376357at2759"/>
<evidence type="ECO:0000313" key="8">
    <source>
        <dbReference type="EMBL" id="KAH6652312.1"/>
    </source>
</evidence>
<comment type="caution">
    <text evidence="8">The sequence shown here is derived from an EMBL/GenBank/DDBJ whole genome shotgun (WGS) entry which is preliminary data.</text>
</comment>
<keyword evidence="3" id="KW-0564">Palmitate</keyword>
<keyword evidence="5" id="KW-0449">Lipoprotein</keyword>
<name>A0A9P8UH82_9PEZI</name>
<dbReference type="AlphaFoldDB" id="A0A9P8UH82"/>
<evidence type="ECO:0000256" key="5">
    <source>
        <dbReference type="ARBA" id="ARBA00023288"/>
    </source>
</evidence>
<keyword evidence="4" id="KW-0143">Chaperone</keyword>
<gene>
    <name evidence="8" type="ORF">BKA67DRAFT_538132</name>
</gene>
<feature type="domain" description="J" evidence="7">
    <location>
        <begin position="8"/>
        <end position="73"/>
    </location>
</feature>
<evidence type="ECO:0000313" key="9">
    <source>
        <dbReference type="Proteomes" id="UP000758603"/>
    </source>
</evidence>
<dbReference type="SMART" id="SM00271">
    <property type="entry name" value="DnaJ"/>
    <property type="match status" value="1"/>
</dbReference>
<keyword evidence="2" id="KW-0472">Membrane</keyword>
<protein>
    <recommendedName>
        <fullName evidence="7">J domain-containing protein</fullName>
    </recommendedName>
</protein>
<evidence type="ECO:0000259" key="7">
    <source>
        <dbReference type="PROSITE" id="PS50076"/>
    </source>
</evidence>
<dbReference type="Proteomes" id="UP000758603">
    <property type="component" value="Unassembled WGS sequence"/>
</dbReference>
<feature type="region of interest" description="Disordered" evidence="6">
    <location>
        <begin position="88"/>
        <end position="119"/>
    </location>
</feature>
<dbReference type="InterPro" id="IPR036869">
    <property type="entry name" value="J_dom_sf"/>
</dbReference>